<dbReference type="PRINTS" id="PR00080">
    <property type="entry name" value="SDRFAMILY"/>
</dbReference>
<dbReference type="PANTHER" id="PTHR43115">
    <property type="entry name" value="DEHYDROGENASE/REDUCTASE SDR FAMILY MEMBER 11"/>
    <property type="match status" value="1"/>
</dbReference>
<comment type="similarity">
    <text evidence="1 3">Belongs to the short-chain dehydrogenases/reductases (SDR) family.</text>
</comment>
<protein>
    <submittedName>
        <fullName evidence="5">Dehydrogenase/reductase SDR family member 11-like</fullName>
    </submittedName>
</protein>
<dbReference type="PRINTS" id="PR00081">
    <property type="entry name" value="GDHRDH"/>
</dbReference>
<proteinExistence type="inferred from homology"/>
<evidence type="ECO:0000313" key="4">
    <source>
        <dbReference type="Proteomes" id="UP000694865"/>
    </source>
</evidence>
<dbReference type="Gene3D" id="3.40.50.720">
    <property type="entry name" value="NAD(P)-binding Rossmann-like Domain"/>
    <property type="match status" value="1"/>
</dbReference>
<organism evidence="4 5">
    <name type="scientific">Saccoglossus kowalevskii</name>
    <name type="common">Acorn worm</name>
    <dbReference type="NCBI Taxonomy" id="10224"/>
    <lineage>
        <taxon>Eukaryota</taxon>
        <taxon>Metazoa</taxon>
        <taxon>Hemichordata</taxon>
        <taxon>Enteropneusta</taxon>
        <taxon>Harrimaniidae</taxon>
        <taxon>Saccoglossus</taxon>
    </lineage>
</organism>
<dbReference type="GeneID" id="100374990"/>
<dbReference type="Proteomes" id="UP000694865">
    <property type="component" value="Unplaced"/>
</dbReference>
<evidence type="ECO:0000256" key="1">
    <source>
        <dbReference type="ARBA" id="ARBA00006484"/>
    </source>
</evidence>
<reference evidence="5" key="1">
    <citation type="submission" date="2025-08" db="UniProtKB">
        <authorList>
            <consortium name="RefSeq"/>
        </authorList>
    </citation>
    <scope>IDENTIFICATION</scope>
    <source>
        <tissue evidence="5">Testes</tissue>
    </source>
</reference>
<accession>A0ABM0MJA1</accession>
<keyword evidence="4" id="KW-1185">Reference proteome</keyword>
<evidence type="ECO:0000256" key="2">
    <source>
        <dbReference type="ARBA" id="ARBA00023002"/>
    </source>
</evidence>
<sequence>MERWAGRVALVTGASSGVGAETAKVLAENGMCVVGCGRNVTAIQELADKLKSRSAKGVLHPMKCDLRSEKQILNMFEEIKNKHGGVDVCVNSAGMSHVAPLLSGETEKWREIIDVNVMALCICTREAFKQMIERNVDDGHIIHINSTSGHRVAMGDYDLNLYVGTKHMVTGLTEGLRQELRGLKSHIRVTAISPGNVNTMFANRMYGDEIAEKMKSEYKVIIYIIKISVTKHKACKFALLESSDIADMVKYVLQSPPHVQVHAFEFTFG</sequence>
<dbReference type="RefSeq" id="XP_006820092.1">
    <property type="nucleotide sequence ID" value="XM_006820029.1"/>
</dbReference>
<dbReference type="InterPro" id="IPR036291">
    <property type="entry name" value="NAD(P)-bd_dom_sf"/>
</dbReference>
<evidence type="ECO:0000256" key="3">
    <source>
        <dbReference type="RuleBase" id="RU000363"/>
    </source>
</evidence>
<evidence type="ECO:0000313" key="5">
    <source>
        <dbReference type="RefSeq" id="XP_006820092.1"/>
    </source>
</evidence>
<gene>
    <name evidence="5" type="primary">LOC100374990</name>
</gene>
<name>A0ABM0MJA1_SACKO</name>
<dbReference type="Pfam" id="PF00106">
    <property type="entry name" value="adh_short"/>
    <property type="match status" value="1"/>
</dbReference>
<dbReference type="SUPFAM" id="SSF51735">
    <property type="entry name" value="NAD(P)-binding Rossmann-fold domains"/>
    <property type="match status" value="1"/>
</dbReference>
<keyword evidence="2" id="KW-0560">Oxidoreductase</keyword>
<dbReference type="PANTHER" id="PTHR43115:SF4">
    <property type="entry name" value="DEHYDROGENASE_REDUCTASE SDR FAMILY MEMBER 11"/>
    <property type="match status" value="1"/>
</dbReference>
<dbReference type="InterPro" id="IPR002347">
    <property type="entry name" value="SDR_fam"/>
</dbReference>